<feature type="domain" description="FAD/NAD(P)-binding" evidence="8">
    <location>
        <begin position="8"/>
        <end position="201"/>
    </location>
</feature>
<sequence length="432" mass="45053">MPTPSGPKIAIVGSGPSGCYLAQSLLRAAPGCELTIFDRLVSPFGLVRYGVAADHQHTKAIARQFDRLFQHEAVRFAGDIEIGRDLGLDELREHFDAVVLATGLSADRGLGIPGGDLPGVVGAGALTRVLNAHPDAGALLPALGSDVVIIGAGNVALDVLRFLVKGADDYADSDVADPALDAYLAAPAARVTLVSRSSAAQSKGDPQMLRELAQLPRANYTMIGDAGSATESALDRAAQGRVAAIGEMTAAERPTSPGPDVALRFGWSPVRVLGAERVEGVELARGDEQVVVSATSVVTAIGFASTGGDALARLISDLEADPGTGRIEAGLYRAGWAQRGPRGAIPENRTYAKLVADEIAADLRSGALALHPERRGFAGLPGSVRTRAVGYDQWLALDAHERALAPEGRVRRKLPDHERMAAIARGAAESER</sequence>
<dbReference type="Gene3D" id="3.50.50.60">
    <property type="entry name" value="FAD/NAD(P)-binding domain"/>
    <property type="match status" value="1"/>
</dbReference>
<evidence type="ECO:0000256" key="5">
    <source>
        <dbReference type="ARBA" id="ARBA00022857"/>
    </source>
</evidence>
<dbReference type="AlphaFoldDB" id="A0A4P6KD88"/>
<accession>A0A4P6KD88</accession>
<dbReference type="SUPFAM" id="SSF51971">
    <property type="entry name" value="Nucleotide-binding domain"/>
    <property type="match status" value="1"/>
</dbReference>
<dbReference type="PANTHER" id="PTHR48467">
    <property type="entry name" value="GLUTAMATE SYNTHASE 1 [NADH], CHLOROPLASTIC-LIKE"/>
    <property type="match status" value="1"/>
</dbReference>
<dbReference type="InterPro" id="IPR036188">
    <property type="entry name" value="FAD/NAD-bd_sf"/>
</dbReference>
<keyword evidence="10" id="KW-1185">Reference proteome</keyword>
<evidence type="ECO:0000256" key="3">
    <source>
        <dbReference type="ARBA" id="ARBA00022630"/>
    </source>
</evidence>
<evidence type="ECO:0000256" key="6">
    <source>
        <dbReference type="ARBA" id="ARBA00023002"/>
    </source>
</evidence>
<organism evidence="9 10">
    <name type="scientific">Leucobacter triazinivorans</name>
    <dbReference type="NCBI Taxonomy" id="1784719"/>
    <lineage>
        <taxon>Bacteria</taxon>
        <taxon>Bacillati</taxon>
        <taxon>Actinomycetota</taxon>
        <taxon>Actinomycetes</taxon>
        <taxon>Micrococcales</taxon>
        <taxon>Microbacteriaceae</taxon>
        <taxon>Leucobacter</taxon>
    </lineage>
</organism>
<keyword evidence="3" id="KW-0285">Flavoprotein</keyword>
<dbReference type="Proteomes" id="UP000289260">
    <property type="component" value="Chromosome"/>
</dbReference>
<dbReference type="KEGG" id="ltr:EVS81_03520"/>
<evidence type="ECO:0000256" key="4">
    <source>
        <dbReference type="ARBA" id="ARBA00022827"/>
    </source>
</evidence>
<comment type="catalytic activity">
    <reaction evidence="7">
        <text>2 reduced [2Fe-2S]-[ferredoxin] + NADP(+) + H(+) = 2 oxidized [2Fe-2S]-[ferredoxin] + NADPH</text>
        <dbReference type="Rhea" id="RHEA:20125"/>
        <dbReference type="Rhea" id="RHEA-COMP:10000"/>
        <dbReference type="Rhea" id="RHEA-COMP:10001"/>
        <dbReference type="ChEBI" id="CHEBI:15378"/>
        <dbReference type="ChEBI" id="CHEBI:33737"/>
        <dbReference type="ChEBI" id="CHEBI:33738"/>
        <dbReference type="ChEBI" id="CHEBI:57783"/>
        <dbReference type="ChEBI" id="CHEBI:58349"/>
        <dbReference type="EC" id="1.18.1.2"/>
    </reaction>
</comment>
<evidence type="ECO:0000256" key="2">
    <source>
        <dbReference type="ARBA" id="ARBA00013223"/>
    </source>
</evidence>
<keyword evidence="5" id="KW-0521">NADP</keyword>
<dbReference type="GO" id="GO:0004324">
    <property type="term" value="F:ferredoxin-NADP+ reductase activity"/>
    <property type="evidence" value="ECO:0007669"/>
    <property type="project" value="UniProtKB-EC"/>
</dbReference>
<dbReference type="EMBL" id="CP035806">
    <property type="protein sequence ID" value="QBE48010.1"/>
    <property type="molecule type" value="Genomic_DNA"/>
</dbReference>
<dbReference type="Gene3D" id="3.40.50.720">
    <property type="entry name" value="NAD(P)-binding Rossmann-like Domain"/>
    <property type="match status" value="1"/>
</dbReference>
<evidence type="ECO:0000259" key="8">
    <source>
        <dbReference type="Pfam" id="PF07992"/>
    </source>
</evidence>
<comment type="cofactor">
    <cofactor evidence="1">
        <name>FAD</name>
        <dbReference type="ChEBI" id="CHEBI:57692"/>
    </cofactor>
</comment>
<reference evidence="9 10" key="1">
    <citation type="submission" date="2019-02" db="EMBL/GenBank/DDBJ databases">
        <authorList>
            <person name="Sun L."/>
            <person name="Pan D."/>
            <person name="Wu X."/>
        </authorList>
    </citation>
    <scope>NUCLEOTIDE SEQUENCE [LARGE SCALE GENOMIC DNA]</scope>
    <source>
        <strain evidence="9 10">JW-1</strain>
    </source>
</reference>
<dbReference type="EC" id="1.18.1.2" evidence="2"/>
<evidence type="ECO:0000256" key="7">
    <source>
        <dbReference type="ARBA" id="ARBA00047776"/>
    </source>
</evidence>
<dbReference type="RefSeq" id="WP_130109159.1">
    <property type="nucleotide sequence ID" value="NZ_CP035806.1"/>
</dbReference>
<evidence type="ECO:0000313" key="10">
    <source>
        <dbReference type="Proteomes" id="UP000289260"/>
    </source>
</evidence>
<gene>
    <name evidence="9" type="ORF">EVS81_03520</name>
</gene>
<dbReference type="InterPro" id="IPR055275">
    <property type="entry name" value="Ferredox_Rdtase"/>
</dbReference>
<dbReference type="PRINTS" id="PR00419">
    <property type="entry name" value="ADXRDTASE"/>
</dbReference>
<proteinExistence type="predicted"/>
<keyword evidence="6" id="KW-0560">Oxidoreductase</keyword>
<protein>
    <recommendedName>
        <fullName evidence="2">ferredoxin--NADP(+) reductase</fullName>
        <ecNumber evidence="2">1.18.1.2</ecNumber>
    </recommendedName>
</protein>
<evidence type="ECO:0000256" key="1">
    <source>
        <dbReference type="ARBA" id="ARBA00001974"/>
    </source>
</evidence>
<dbReference type="PANTHER" id="PTHR48467:SF1">
    <property type="entry name" value="GLUTAMATE SYNTHASE 1 [NADH], CHLOROPLASTIC-LIKE"/>
    <property type="match status" value="1"/>
</dbReference>
<dbReference type="OrthoDB" id="502624at2"/>
<name>A0A4P6KD88_9MICO</name>
<dbReference type="Pfam" id="PF07992">
    <property type="entry name" value="Pyr_redox_2"/>
    <property type="match status" value="1"/>
</dbReference>
<evidence type="ECO:0000313" key="9">
    <source>
        <dbReference type="EMBL" id="QBE48010.1"/>
    </source>
</evidence>
<dbReference type="InterPro" id="IPR023753">
    <property type="entry name" value="FAD/NAD-binding_dom"/>
</dbReference>
<keyword evidence="4" id="KW-0274">FAD</keyword>